<dbReference type="GO" id="GO:0016887">
    <property type="term" value="F:ATP hydrolysis activity"/>
    <property type="evidence" value="ECO:0007669"/>
    <property type="project" value="InterPro"/>
</dbReference>
<name>A0A1I8AWD8_9BILA</name>
<dbReference type="FunFam" id="3.40.50.300:FF:000661">
    <property type="entry name" value="calmodulin-interacting protein 111 isoform X1"/>
    <property type="match status" value="1"/>
</dbReference>
<dbReference type="InterPro" id="IPR041569">
    <property type="entry name" value="AAA_lid_3"/>
</dbReference>
<dbReference type="GO" id="GO:0005737">
    <property type="term" value="C:cytoplasm"/>
    <property type="evidence" value="ECO:0007669"/>
    <property type="project" value="TreeGrafter"/>
</dbReference>
<dbReference type="InterPro" id="IPR003959">
    <property type="entry name" value="ATPase_AAA_core"/>
</dbReference>
<proteinExistence type="predicted"/>
<sequence>MSSSGKSKKKEKPFVECPDCSKTIASRDAERHKAECGSEESPKVPYLTGEKLVVLTTPCQREHVPQDCFGWNAQICALVHPDVLQQIGATSRTPCLLRTLPERQLVGVVALWPSTELAPLRVSIPGQPNERLVELEVVADEKQKTVDSVLLGPAAEKVPPFYGLRSFADLLRVYFANSFLLPGTPMQCRYLGNLCELEVQGHCHENEAIVLRTTAKTRVALKSEISVKSKKPLDLDSLGGCEEAKAEIRTSLLDPIKENTTPSSVILWGITGTGKTLLLDILKHSVAATSELSLTDPLFEQYLSHLMTSKTLVLIDNYNAEAASKHMEAICQFLDNGNTLVLAARDIEAVELPLRRRIATEVELSVPSQAGRIEILKMLLKQESLEEEVNEEQMKDIAMQTHGYTGSDLKAALKDASRKKGGSFFDRLLTATRKIRPTGLRQFILEVPNVRWEEIGGYDKLKKEIQQAVVLPQQDPEAFEQFGLQPPRGILLYGPPGCSKTLVARALASQSKLNFLAVKGPELFSKWVGESEKAVRDIFRRARQVAPSILFFDEIDAIGVARGSDQGGNRVGDRVLTQLLTELDGLEKSSGVIVLAATNRPDAMDSALLRPGRFDKAIYVPLPDIEARKSIISMQLERMKVHPDVKVSELAARTEGYSGAEVVAMCKTAAMIALQEDVRPEHEDVRPEHVTRANFDASLHQIVARTDKKALEGYRLFKRGEQPREED</sequence>
<dbReference type="PANTHER" id="PTHR23077">
    <property type="entry name" value="AAA-FAMILY ATPASE"/>
    <property type="match status" value="1"/>
</dbReference>
<evidence type="ECO:0000256" key="1">
    <source>
        <dbReference type="ARBA" id="ARBA00022741"/>
    </source>
</evidence>
<reference evidence="5" key="1">
    <citation type="submission" date="2016-11" db="UniProtKB">
        <authorList>
            <consortium name="WormBaseParasite"/>
        </authorList>
    </citation>
    <scope>IDENTIFICATION</scope>
</reference>
<feature type="domain" description="AAA+ ATPase" evidence="3">
    <location>
        <begin position="486"/>
        <end position="624"/>
    </location>
</feature>
<dbReference type="Pfam" id="PF17862">
    <property type="entry name" value="AAA_lid_3"/>
    <property type="match status" value="1"/>
</dbReference>
<dbReference type="Proteomes" id="UP000095287">
    <property type="component" value="Unplaced"/>
</dbReference>
<accession>A0A1I8AWD8</accession>
<dbReference type="Pfam" id="PF00004">
    <property type="entry name" value="AAA"/>
    <property type="match status" value="1"/>
</dbReference>
<dbReference type="InterPro" id="IPR027417">
    <property type="entry name" value="P-loop_NTPase"/>
</dbReference>
<keyword evidence="2" id="KW-0067">ATP-binding</keyword>
<dbReference type="Gene3D" id="1.10.8.60">
    <property type="match status" value="2"/>
</dbReference>
<evidence type="ECO:0000256" key="2">
    <source>
        <dbReference type="ARBA" id="ARBA00022840"/>
    </source>
</evidence>
<feature type="domain" description="AAA+ ATPase" evidence="3">
    <location>
        <begin position="261"/>
        <end position="368"/>
    </location>
</feature>
<dbReference type="PANTHER" id="PTHR23077:SF27">
    <property type="entry name" value="ATPASE FAMILY GENE 2 PROTEIN HOMOLOG A"/>
    <property type="match status" value="1"/>
</dbReference>
<dbReference type="InterPro" id="IPR003960">
    <property type="entry name" value="ATPase_AAA_CS"/>
</dbReference>
<dbReference type="GO" id="GO:0005524">
    <property type="term" value="F:ATP binding"/>
    <property type="evidence" value="ECO:0007669"/>
    <property type="project" value="UniProtKB-KW"/>
</dbReference>
<dbReference type="SMART" id="SM00382">
    <property type="entry name" value="AAA"/>
    <property type="match status" value="2"/>
</dbReference>
<dbReference type="CDD" id="cd19511">
    <property type="entry name" value="RecA-like_CDC48_r2-like"/>
    <property type="match status" value="1"/>
</dbReference>
<evidence type="ECO:0000313" key="5">
    <source>
        <dbReference type="WBParaSite" id="L893_g963.t1"/>
    </source>
</evidence>
<dbReference type="AlphaFoldDB" id="A0A1I8AWD8"/>
<evidence type="ECO:0000259" key="3">
    <source>
        <dbReference type="SMART" id="SM00382"/>
    </source>
</evidence>
<protein>
    <submittedName>
        <fullName evidence="5">AAA domain-containing protein</fullName>
    </submittedName>
</protein>
<keyword evidence="4" id="KW-1185">Reference proteome</keyword>
<dbReference type="InterPro" id="IPR050168">
    <property type="entry name" value="AAA_ATPase_domain"/>
</dbReference>
<dbReference type="Gene3D" id="3.40.50.300">
    <property type="entry name" value="P-loop containing nucleotide triphosphate hydrolases"/>
    <property type="match status" value="2"/>
</dbReference>
<dbReference type="SUPFAM" id="SSF52540">
    <property type="entry name" value="P-loop containing nucleoside triphosphate hydrolases"/>
    <property type="match status" value="2"/>
</dbReference>
<evidence type="ECO:0000313" key="4">
    <source>
        <dbReference type="Proteomes" id="UP000095287"/>
    </source>
</evidence>
<dbReference type="PROSITE" id="PS00674">
    <property type="entry name" value="AAA"/>
    <property type="match status" value="1"/>
</dbReference>
<keyword evidence="1" id="KW-0547">Nucleotide-binding</keyword>
<dbReference type="InterPro" id="IPR003593">
    <property type="entry name" value="AAA+_ATPase"/>
</dbReference>
<organism evidence="4 5">
    <name type="scientific">Steinernema glaseri</name>
    <dbReference type="NCBI Taxonomy" id="37863"/>
    <lineage>
        <taxon>Eukaryota</taxon>
        <taxon>Metazoa</taxon>
        <taxon>Ecdysozoa</taxon>
        <taxon>Nematoda</taxon>
        <taxon>Chromadorea</taxon>
        <taxon>Rhabditida</taxon>
        <taxon>Tylenchina</taxon>
        <taxon>Panagrolaimomorpha</taxon>
        <taxon>Strongyloidoidea</taxon>
        <taxon>Steinernematidae</taxon>
        <taxon>Steinernema</taxon>
    </lineage>
</organism>
<dbReference type="WBParaSite" id="L893_g963.t1">
    <property type="protein sequence ID" value="L893_g963.t1"/>
    <property type="gene ID" value="L893_g963"/>
</dbReference>